<evidence type="ECO:0000313" key="4">
    <source>
        <dbReference type="EMBL" id="QEQ95895.1"/>
    </source>
</evidence>
<organism evidence="4 5">
    <name type="scientific">Neptunomonas concharum</name>
    <dbReference type="NCBI Taxonomy" id="1031538"/>
    <lineage>
        <taxon>Bacteria</taxon>
        <taxon>Pseudomonadati</taxon>
        <taxon>Pseudomonadota</taxon>
        <taxon>Gammaproteobacteria</taxon>
        <taxon>Oceanospirillales</taxon>
        <taxon>Oceanospirillaceae</taxon>
        <taxon>Neptunomonas</taxon>
    </lineage>
</organism>
<evidence type="ECO:0000256" key="1">
    <source>
        <dbReference type="ARBA" id="ARBA00017693"/>
    </source>
</evidence>
<keyword evidence="5" id="KW-1185">Reference proteome</keyword>
<evidence type="ECO:0000256" key="2">
    <source>
        <dbReference type="HAMAP-Rule" id="MF_00791"/>
    </source>
</evidence>
<dbReference type="PANTHER" id="PTHR14289:SF16">
    <property type="entry name" value="POLYMERASE DELTA-INTERACTING PROTEIN 2"/>
    <property type="match status" value="1"/>
</dbReference>
<protein>
    <recommendedName>
        <fullName evidence="1 2">Protein ApaG</fullName>
    </recommendedName>
</protein>
<reference evidence="4 5" key="1">
    <citation type="journal article" date="2019" name="Biochem. Eng. J.">
        <title>Metabolic engineering of the marine bacteria Neptunomonas concharum for the production of acetoin and meso-2,3-butanediol from acetate.</title>
        <authorList>
            <person name="Li W."/>
            <person name="Pu N."/>
            <person name="Liu C.-X."/>
            <person name="Yuan Q.-P."/>
            <person name="Li Z.-J."/>
        </authorList>
    </citation>
    <scope>NUCLEOTIDE SEQUENCE [LARGE SCALE GENOMIC DNA]</scope>
    <source>
        <strain evidence="4 5">JCM17730</strain>
    </source>
</reference>
<evidence type="ECO:0000313" key="5">
    <source>
        <dbReference type="Proteomes" id="UP000324760"/>
    </source>
</evidence>
<dbReference type="SUPFAM" id="SSF110069">
    <property type="entry name" value="ApaG-like"/>
    <property type="match status" value="1"/>
</dbReference>
<dbReference type="InterPro" id="IPR007474">
    <property type="entry name" value="ApaG_domain"/>
</dbReference>
<feature type="domain" description="ApaG" evidence="3">
    <location>
        <begin position="4"/>
        <end position="128"/>
    </location>
</feature>
<dbReference type="Proteomes" id="UP000324760">
    <property type="component" value="Chromosome"/>
</dbReference>
<dbReference type="InterPro" id="IPR023065">
    <property type="entry name" value="Uncharacterised_ApaG"/>
</dbReference>
<name>A0A5P1R9D4_9GAMM</name>
<dbReference type="PANTHER" id="PTHR14289">
    <property type="entry name" value="F-BOX ONLY PROTEIN 3"/>
    <property type="match status" value="1"/>
</dbReference>
<dbReference type="EMBL" id="CP043869">
    <property type="protein sequence ID" value="QEQ95895.1"/>
    <property type="molecule type" value="Genomic_DNA"/>
</dbReference>
<accession>A0A5P1R9D4</accession>
<dbReference type="PROSITE" id="PS51087">
    <property type="entry name" value="APAG"/>
    <property type="match status" value="1"/>
</dbReference>
<dbReference type="Gene3D" id="2.60.40.1470">
    <property type="entry name" value="ApaG domain"/>
    <property type="match status" value="1"/>
</dbReference>
<gene>
    <name evidence="2 4" type="primary">apaG</name>
    <name evidence="4" type="ORF">F0U83_03785</name>
</gene>
<dbReference type="Pfam" id="PF04379">
    <property type="entry name" value="DUF525"/>
    <property type="match status" value="1"/>
</dbReference>
<dbReference type="InterPro" id="IPR036767">
    <property type="entry name" value="ApaG_sf"/>
</dbReference>
<proteinExistence type="inferred from homology"/>
<dbReference type="NCBIfam" id="NF003967">
    <property type="entry name" value="PRK05461.1"/>
    <property type="match status" value="1"/>
</dbReference>
<sequence>MDHLDPNRLIKIDVVTRFLPEQSDQESHRFVFAYDITISNQLNQPVQLLSRRWVVTDGNEHVQEIEGEGVVGEQPVIQPNESYQYTSGTVLATRVGSMYGHYTMETASGERFDAPIPAFTLAQPNALH</sequence>
<evidence type="ECO:0000259" key="3">
    <source>
        <dbReference type="PROSITE" id="PS51087"/>
    </source>
</evidence>
<dbReference type="GO" id="GO:0070987">
    <property type="term" value="P:error-free translesion synthesis"/>
    <property type="evidence" value="ECO:0007669"/>
    <property type="project" value="TreeGrafter"/>
</dbReference>
<dbReference type="RefSeq" id="WP_138986599.1">
    <property type="nucleotide sequence ID" value="NZ_CP043869.1"/>
</dbReference>
<dbReference type="HAMAP" id="MF_00791">
    <property type="entry name" value="ApaG"/>
    <property type="match status" value="1"/>
</dbReference>
<dbReference type="OrthoDB" id="9795226at2"/>
<dbReference type="AlphaFoldDB" id="A0A5P1R9D4"/>
<dbReference type="KEGG" id="ncu:F0U83_03785"/>